<keyword evidence="5 8" id="KW-0812">Transmembrane</keyword>
<keyword evidence="4" id="KW-0997">Cell inner membrane</keyword>
<feature type="transmembrane region" description="Helical" evidence="8">
    <location>
        <begin position="222"/>
        <end position="242"/>
    </location>
</feature>
<dbReference type="InterPro" id="IPR050366">
    <property type="entry name" value="BP-dependent_transpt_permease"/>
</dbReference>
<dbReference type="GO" id="GO:0005886">
    <property type="term" value="C:plasma membrane"/>
    <property type="evidence" value="ECO:0007669"/>
    <property type="project" value="UniProtKB-SubCell"/>
</dbReference>
<dbReference type="PANTHER" id="PTHR43386:SF2">
    <property type="entry name" value="OLIGOPEPTIDE TRANSPORT SYSTEM PERMEASE PROTEIN OPPC"/>
    <property type="match status" value="1"/>
</dbReference>
<evidence type="ECO:0000259" key="9">
    <source>
        <dbReference type="PROSITE" id="PS50928"/>
    </source>
</evidence>
<evidence type="ECO:0000256" key="1">
    <source>
        <dbReference type="ARBA" id="ARBA00004429"/>
    </source>
</evidence>
<evidence type="ECO:0000256" key="7">
    <source>
        <dbReference type="ARBA" id="ARBA00023136"/>
    </source>
</evidence>
<dbReference type="AlphaFoldDB" id="I0IC98"/>
<evidence type="ECO:0000313" key="10">
    <source>
        <dbReference type="EMBL" id="BAM02886.1"/>
    </source>
</evidence>
<dbReference type="KEGG" id="phm:PSMK_07270"/>
<dbReference type="OrthoDB" id="9797852at2"/>
<dbReference type="SUPFAM" id="SSF161098">
    <property type="entry name" value="MetI-like"/>
    <property type="match status" value="1"/>
</dbReference>
<dbReference type="InterPro" id="IPR000515">
    <property type="entry name" value="MetI-like"/>
</dbReference>
<feature type="transmembrane region" description="Helical" evidence="8">
    <location>
        <begin position="67"/>
        <end position="100"/>
    </location>
</feature>
<dbReference type="PROSITE" id="PS50928">
    <property type="entry name" value="ABC_TM1"/>
    <property type="match status" value="1"/>
</dbReference>
<feature type="domain" description="ABC transmembrane type-1" evidence="9">
    <location>
        <begin position="70"/>
        <end position="306"/>
    </location>
</feature>
<dbReference type="eggNOG" id="COG1173">
    <property type="taxonomic scope" value="Bacteria"/>
</dbReference>
<dbReference type="Gene3D" id="1.10.3720.10">
    <property type="entry name" value="MetI-like"/>
    <property type="match status" value="1"/>
</dbReference>
<dbReference type="Proteomes" id="UP000007881">
    <property type="component" value="Chromosome"/>
</dbReference>
<name>I0IC98_PHYMF</name>
<feature type="transmembrane region" description="Helical" evidence="8">
    <location>
        <begin position="169"/>
        <end position="191"/>
    </location>
</feature>
<evidence type="ECO:0000313" key="11">
    <source>
        <dbReference type="Proteomes" id="UP000007881"/>
    </source>
</evidence>
<keyword evidence="11" id="KW-1185">Reference proteome</keyword>
<sequence>MRPPSASTCGWITLGVVAAACVLSLPWTLGAYDLQRVEVAGKLLAPPSLAEPFGTDALGRSVLARCLLGGAISLGIGLAAALLAVLLGTAWGLVAGYAGGKVDAVMMRLVDVLYGLPYLLMVVLLGLAVAGVVAGVDGWGLAQEEAAEAAGLPAEPWFFVAFVREQRDLVGLLTLVVALGGVSWLTMARVVRGQTLSIRRRPFIEATRALGLPLPRVLLRHVLPHLAGPVVVYATLAVPTAILQESFLSFLGIGVRAPLPSWGNLAAEGVAELGALAIPGLAVAWWLPLFPCGLLGVTLLGLNLAGDGLQSSASRG</sequence>
<dbReference type="CDD" id="cd06261">
    <property type="entry name" value="TM_PBP2"/>
    <property type="match status" value="1"/>
</dbReference>
<evidence type="ECO:0000256" key="4">
    <source>
        <dbReference type="ARBA" id="ARBA00022519"/>
    </source>
</evidence>
<proteinExistence type="inferred from homology"/>
<evidence type="ECO:0000256" key="8">
    <source>
        <dbReference type="RuleBase" id="RU363032"/>
    </source>
</evidence>
<dbReference type="PROSITE" id="PS51257">
    <property type="entry name" value="PROKAR_LIPOPROTEIN"/>
    <property type="match status" value="1"/>
</dbReference>
<protein>
    <submittedName>
        <fullName evidence="10">Putative ABC transporter permease protein</fullName>
    </submittedName>
</protein>
<evidence type="ECO:0000256" key="3">
    <source>
        <dbReference type="ARBA" id="ARBA00022475"/>
    </source>
</evidence>
<dbReference type="InterPro" id="IPR035906">
    <property type="entry name" value="MetI-like_sf"/>
</dbReference>
<dbReference type="Pfam" id="PF00528">
    <property type="entry name" value="BPD_transp_1"/>
    <property type="match status" value="1"/>
</dbReference>
<evidence type="ECO:0000256" key="6">
    <source>
        <dbReference type="ARBA" id="ARBA00022989"/>
    </source>
</evidence>
<keyword evidence="6 8" id="KW-1133">Transmembrane helix</keyword>
<comment type="subcellular location">
    <subcellularLocation>
        <location evidence="1">Cell inner membrane</location>
        <topology evidence="1">Multi-pass membrane protein</topology>
    </subcellularLocation>
    <subcellularLocation>
        <location evidence="8">Cell membrane</location>
        <topology evidence="8">Multi-pass membrane protein</topology>
    </subcellularLocation>
</comment>
<keyword evidence="3" id="KW-1003">Cell membrane</keyword>
<dbReference type="RefSeq" id="WP_014436106.1">
    <property type="nucleotide sequence ID" value="NC_017080.1"/>
</dbReference>
<keyword evidence="7 8" id="KW-0472">Membrane</keyword>
<reference evidence="10 11" key="1">
    <citation type="submission" date="2012-02" db="EMBL/GenBank/DDBJ databases">
        <title>Complete genome sequence of Phycisphaera mikurensis NBRC 102666.</title>
        <authorList>
            <person name="Ankai A."/>
            <person name="Hosoyama A."/>
            <person name="Terui Y."/>
            <person name="Sekine M."/>
            <person name="Fukai R."/>
            <person name="Kato Y."/>
            <person name="Nakamura S."/>
            <person name="Yamada-Narita S."/>
            <person name="Kawakoshi A."/>
            <person name="Fukunaga Y."/>
            <person name="Yamazaki S."/>
            <person name="Fujita N."/>
        </authorList>
    </citation>
    <scope>NUCLEOTIDE SEQUENCE [LARGE SCALE GENOMIC DNA]</scope>
    <source>
        <strain evidence="11">NBRC 102666 / KCTC 22515 / FYK2301M01</strain>
    </source>
</reference>
<comment type="similarity">
    <text evidence="8">Belongs to the binding-protein-dependent transport system permease family.</text>
</comment>
<dbReference type="PANTHER" id="PTHR43386">
    <property type="entry name" value="OLIGOPEPTIDE TRANSPORT SYSTEM PERMEASE PROTEIN APPC"/>
    <property type="match status" value="1"/>
</dbReference>
<dbReference type="GO" id="GO:0055085">
    <property type="term" value="P:transmembrane transport"/>
    <property type="evidence" value="ECO:0007669"/>
    <property type="project" value="InterPro"/>
</dbReference>
<evidence type="ECO:0000256" key="5">
    <source>
        <dbReference type="ARBA" id="ARBA00022692"/>
    </source>
</evidence>
<feature type="transmembrane region" description="Helical" evidence="8">
    <location>
        <begin position="112"/>
        <end position="134"/>
    </location>
</feature>
<dbReference type="EMBL" id="AP012338">
    <property type="protein sequence ID" value="BAM02886.1"/>
    <property type="molecule type" value="Genomic_DNA"/>
</dbReference>
<keyword evidence="2 8" id="KW-0813">Transport</keyword>
<dbReference type="HOGENOM" id="CLU_028518_1_3_0"/>
<accession>I0IC98</accession>
<dbReference type="STRING" id="1142394.PSMK_07270"/>
<gene>
    <name evidence="10" type="ordered locus">PSMK_07270</name>
</gene>
<feature type="transmembrane region" description="Helical" evidence="8">
    <location>
        <begin position="283"/>
        <end position="305"/>
    </location>
</feature>
<organism evidence="10 11">
    <name type="scientific">Phycisphaera mikurensis (strain NBRC 102666 / KCTC 22515 / FYK2301M01)</name>
    <dbReference type="NCBI Taxonomy" id="1142394"/>
    <lineage>
        <taxon>Bacteria</taxon>
        <taxon>Pseudomonadati</taxon>
        <taxon>Planctomycetota</taxon>
        <taxon>Phycisphaerae</taxon>
        <taxon>Phycisphaerales</taxon>
        <taxon>Phycisphaeraceae</taxon>
        <taxon>Phycisphaera</taxon>
    </lineage>
</organism>
<evidence type="ECO:0000256" key="2">
    <source>
        <dbReference type="ARBA" id="ARBA00022448"/>
    </source>
</evidence>